<dbReference type="Pfam" id="PF08281">
    <property type="entry name" value="Sigma70_r4_2"/>
    <property type="match status" value="1"/>
</dbReference>
<feature type="coiled-coil region" evidence="1">
    <location>
        <begin position="177"/>
        <end position="211"/>
    </location>
</feature>
<sequence length="257" mass="28598">MIDSSALPEQFPDVPADLNRMQAMNWRAWKAGHIPSMNELLSPDTKSLYTRFQEQNSNPMKDAIAAKYRAEATIRRIAMQNPNFRPIKQAEVTVGVGRALDAGWTGHKQTATSIMRESANKEITEAYMSRTHQKGKLRAALAHHDNHPAVQYAKKQGSKIRVDADALSPGLSAIQDAAAVFRKLNDHEQRLQAEEAATADLSRRVAELEARLMSVETGTSLPEQAMSMRDAGKRQQEIATALGVSVNTVKSWLRRNR</sequence>
<comment type="caution">
    <text evidence="3">The sequence shown here is derived from an EMBL/GenBank/DDBJ whole genome shotgun (WGS) entry which is preliminary data.</text>
</comment>
<proteinExistence type="predicted"/>
<gene>
    <name evidence="4" type="ORF">D5077_11085</name>
    <name evidence="3" type="ORF">DF213_12860</name>
</gene>
<dbReference type="Proteomes" id="UP000266633">
    <property type="component" value="Unassembled WGS sequence"/>
</dbReference>
<organism evidence="3 5">
    <name type="scientific">Dickeya dianthicola</name>
    <dbReference type="NCBI Taxonomy" id="204039"/>
    <lineage>
        <taxon>Bacteria</taxon>
        <taxon>Pseudomonadati</taxon>
        <taxon>Pseudomonadota</taxon>
        <taxon>Gammaproteobacteria</taxon>
        <taxon>Enterobacterales</taxon>
        <taxon>Pectobacteriaceae</taxon>
        <taxon>Dickeya</taxon>
    </lineage>
</organism>
<dbReference type="GO" id="GO:0016987">
    <property type="term" value="F:sigma factor activity"/>
    <property type="evidence" value="ECO:0007669"/>
    <property type="project" value="InterPro"/>
</dbReference>
<evidence type="ECO:0000313" key="5">
    <source>
        <dbReference type="Proteomes" id="UP000245055"/>
    </source>
</evidence>
<dbReference type="EMBL" id="QESZ01000018">
    <property type="protein sequence ID" value="PWD72461.1"/>
    <property type="molecule type" value="Genomic_DNA"/>
</dbReference>
<dbReference type="GO" id="GO:0006352">
    <property type="term" value="P:DNA-templated transcription initiation"/>
    <property type="evidence" value="ECO:0007669"/>
    <property type="project" value="InterPro"/>
</dbReference>
<dbReference type="RefSeq" id="WP_024104647.1">
    <property type="nucleotide sequence ID" value="NZ_CP031560.1"/>
</dbReference>
<dbReference type="GO" id="GO:0003677">
    <property type="term" value="F:DNA binding"/>
    <property type="evidence" value="ECO:0007669"/>
    <property type="project" value="InterPro"/>
</dbReference>
<dbReference type="Gene3D" id="1.10.10.10">
    <property type="entry name" value="Winged helix-like DNA-binding domain superfamily/Winged helix DNA-binding domain"/>
    <property type="match status" value="1"/>
</dbReference>
<protein>
    <submittedName>
        <fullName evidence="3">RNA polymerase subunit sigma-24</fullName>
    </submittedName>
</protein>
<keyword evidence="6" id="KW-1185">Reference proteome</keyword>
<dbReference type="Proteomes" id="UP000245055">
    <property type="component" value="Unassembled WGS sequence"/>
</dbReference>
<dbReference type="InterPro" id="IPR036388">
    <property type="entry name" value="WH-like_DNA-bd_sf"/>
</dbReference>
<reference evidence="4 6" key="2">
    <citation type="submission" date="2018-09" db="EMBL/GenBank/DDBJ databases">
        <title>Phylogenetic diversity of Pectobacterium and Dickeya strains causing blackleg disease of potato in Morocco.</title>
        <authorList>
            <person name="Oulghazi S."/>
            <person name="Moumni M."/>
            <person name="Faure D."/>
        </authorList>
    </citation>
    <scope>NUCLEOTIDE SEQUENCE [LARGE SCALE GENOMIC DNA]</scope>
    <source>
        <strain evidence="4 6">S4.16.03.LID</strain>
    </source>
</reference>
<keyword evidence="1" id="KW-0175">Coiled coil</keyword>
<evidence type="ECO:0000313" key="3">
    <source>
        <dbReference type="EMBL" id="PWD72461.1"/>
    </source>
</evidence>
<dbReference type="InterPro" id="IPR013249">
    <property type="entry name" value="RNA_pol_sigma70_r4_t2"/>
</dbReference>
<feature type="domain" description="RNA polymerase sigma factor 70 region 4 type 2" evidence="2">
    <location>
        <begin position="227"/>
        <end position="255"/>
    </location>
</feature>
<dbReference type="EMBL" id="QZDO01000035">
    <property type="protein sequence ID" value="RJL72177.1"/>
    <property type="molecule type" value="Genomic_DNA"/>
</dbReference>
<evidence type="ECO:0000259" key="2">
    <source>
        <dbReference type="Pfam" id="PF08281"/>
    </source>
</evidence>
<accession>A0AAP2CWX3</accession>
<evidence type="ECO:0000313" key="4">
    <source>
        <dbReference type="EMBL" id="RJL72177.1"/>
    </source>
</evidence>
<evidence type="ECO:0000256" key="1">
    <source>
        <dbReference type="SAM" id="Coils"/>
    </source>
</evidence>
<dbReference type="AlphaFoldDB" id="A0AAP2CWX3"/>
<evidence type="ECO:0000313" key="6">
    <source>
        <dbReference type="Proteomes" id="UP000266633"/>
    </source>
</evidence>
<reference evidence="3 5" key="1">
    <citation type="submission" date="2018-05" db="EMBL/GenBank/DDBJ databases">
        <title>Genomic diversity of pathogens causing Blackleg of Potato in Pakistan.</title>
        <authorList>
            <person name="Sarfraz S."/>
            <person name="Riaz K."/>
            <person name="Oulghazi S."/>
            <person name="Cigna J."/>
            <person name="Sahi S.T."/>
            <person name="Khan S.H."/>
            <person name="Hameed A."/>
            <person name="Faure D."/>
        </authorList>
    </citation>
    <scope>NUCLEOTIDE SEQUENCE [LARGE SCALE GENOMIC DNA]</scope>
    <source>
        <strain evidence="3 5">SS70</strain>
    </source>
</reference>
<name>A0AAP2CWX3_9GAMM</name>
<dbReference type="GeneID" id="49320615"/>